<keyword evidence="2 3" id="KW-0732">Signal</keyword>
<comment type="similarity">
    <text evidence="1">Belongs to the bacterial solute-binding protein 3 family.</text>
</comment>
<dbReference type="Gene3D" id="3.40.190.10">
    <property type="entry name" value="Periplasmic binding protein-like II"/>
    <property type="match status" value="2"/>
</dbReference>
<sequence>MYIKLVLLLFSLFAANPALARTYYFVGTSFPLILEKGPQGEVRGLGVDIVREIAHRLGHKIKIEIFPFKRALRMIETGRADAFIGPYKSEEREAFMIYTQSYFYQDPMAFYVRESNEFQWDGSLSLLTGKKIGLMRGWSYGTEFDQFRSQLNIFEVENIEASLKMLLFDRIELVASHPRATNRVIDQLDIRGQVKMILPPIIVNKGYFGFSRKRELDSFIDQFDSEFNKMVNSGEIQRMNQAYGLYYVTE</sequence>
<feature type="chain" id="PRO_5032887247" evidence="3">
    <location>
        <begin position="21"/>
        <end position="250"/>
    </location>
</feature>
<proteinExistence type="inferred from homology"/>
<evidence type="ECO:0000259" key="4">
    <source>
        <dbReference type="SMART" id="SM00062"/>
    </source>
</evidence>
<dbReference type="EMBL" id="JACJFM010000005">
    <property type="protein sequence ID" value="MBB1486161.1"/>
    <property type="molecule type" value="Genomic_DNA"/>
</dbReference>
<feature type="domain" description="Solute-binding protein family 3/N-terminal" evidence="4">
    <location>
        <begin position="23"/>
        <end position="247"/>
    </location>
</feature>
<evidence type="ECO:0000313" key="6">
    <source>
        <dbReference type="Proteomes" id="UP000565262"/>
    </source>
</evidence>
<comment type="caution">
    <text evidence="5">The sequence shown here is derived from an EMBL/GenBank/DDBJ whole genome shotgun (WGS) entry which is preliminary data.</text>
</comment>
<dbReference type="PANTHER" id="PTHR35936:SF25">
    <property type="entry name" value="ABC TRANSPORTER SUBSTRATE-BINDING PROTEIN"/>
    <property type="match status" value="1"/>
</dbReference>
<dbReference type="SMART" id="SM00062">
    <property type="entry name" value="PBPb"/>
    <property type="match status" value="1"/>
</dbReference>
<evidence type="ECO:0000256" key="1">
    <source>
        <dbReference type="ARBA" id="ARBA00010333"/>
    </source>
</evidence>
<evidence type="ECO:0000256" key="2">
    <source>
        <dbReference type="ARBA" id="ARBA00022729"/>
    </source>
</evidence>
<dbReference type="SUPFAM" id="SSF53850">
    <property type="entry name" value="Periplasmic binding protein-like II"/>
    <property type="match status" value="1"/>
</dbReference>
<dbReference type="Pfam" id="PF00497">
    <property type="entry name" value="SBP_bac_3"/>
    <property type="match status" value="1"/>
</dbReference>
<dbReference type="PANTHER" id="PTHR35936">
    <property type="entry name" value="MEMBRANE-BOUND LYTIC MUREIN TRANSGLYCOSYLASE F"/>
    <property type="match status" value="1"/>
</dbReference>
<evidence type="ECO:0000313" key="5">
    <source>
        <dbReference type="EMBL" id="MBB1486161.1"/>
    </source>
</evidence>
<dbReference type="Proteomes" id="UP000565262">
    <property type="component" value="Unassembled WGS sequence"/>
</dbReference>
<organism evidence="5 6">
    <name type="scientific">Oceanospirillum sediminis</name>
    <dbReference type="NCBI Taxonomy" id="2760088"/>
    <lineage>
        <taxon>Bacteria</taxon>
        <taxon>Pseudomonadati</taxon>
        <taxon>Pseudomonadota</taxon>
        <taxon>Gammaproteobacteria</taxon>
        <taxon>Oceanospirillales</taxon>
        <taxon>Oceanospirillaceae</taxon>
        <taxon>Oceanospirillum</taxon>
    </lineage>
</organism>
<dbReference type="InterPro" id="IPR001638">
    <property type="entry name" value="Solute-binding_3/MltF_N"/>
</dbReference>
<feature type="signal peptide" evidence="3">
    <location>
        <begin position="1"/>
        <end position="20"/>
    </location>
</feature>
<reference evidence="5 6" key="1">
    <citation type="submission" date="2020-08" db="EMBL/GenBank/DDBJ databases">
        <title>Oceanospirillum sp. nov. isolated from marine sediment.</title>
        <authorList>
            <person name="Ji X."/>
        </authorList>
    </citation>
    <scope>NUCLEOTIDE SEQUENCE [LARGE SCALE GENOMIC DNA]</scope>
    <source>
        <strain evidence="5 6">D5</strain>
    </source>
</reference>
<accession>A0A839IMN7</accession>
<protein>
    <submittedName>
        <fullName evidence="5">Transporter substrate-binding domain-containing protein</fullName>
    </submittedName>
</protein>
<evidence type="ECO:0000256" key="3">
    <source>
        <dbReference type="SAM" id="SignalP"/>
    </source>
</evidence>
<dbReference type="RefSeq" id="WP_182807942.1">
    <property type="nucleotide sequence ID" value="NZ_JACJFM010000005.1"/>
</dbReference>
<dbReference type="AlphaFoldDB" id="A0A839IMN7"/>
<name>A0A839IMN7_9GAMM</name>
<keyword evidence="6" id="KW-1185">Reference proteome</keyword>
<gene>
    <name evidence="5" type="ORF">H4O21_06030</name>
</gene>